<dbReference type="PANTHER" id="PTHR43531:SF11">
    <property type="entry name" value="METHYL-ACCEPTING CHEMOTAXIS PROTEIN 3"/>
    <property type="match status" value="1"/>
</dbReference>
<dbReference type="EMBL" id="VSSQ01088673">
    <property type="protein sequence ID" value="MPN35227.1"/>
    <property type="molecule type" value="Genomic_DNA"/>
</dbReference>
<proteinExistence type="predicted"/>
<dbReference type="PANTHER" id="PTHR43531">
    <property type="entry name" value="PROTEIN ICFG"/>
    <property type="match status" value="1"/>
</dbReference>
<protein>
    <submittedName>
        <fullName evidence="4">Methyl-accepting chemotaxis protein IV</fullName>
    </submittedName>
</protein>
<organism evidence="4">
    <name type="scientific">bioreactor metagenome</name>
    <dbReference type="NCBI Taxonomy" id="1076179"/>
    <lineage>
        <taxon>unclassified sequences</taxon>
        <taxon>metagenomes</taxon>
        <taxon>ecological metagenomes</taxon>
    </lineage>
</organism>
<evidence type="ECO:0000256" key="2">
    <source>
        <dbReference type="SAM" id="MobiDB-lite"/>
    </source>
</evidence>
<dbReference type="Gene3D" id="1.10.287.950">
    <property type="entry name" value="Methyl-accepting chemotaxis protein"/>
    <property type="match status" value="1"/>
</dbReference>
<dbReference type="GO" id="GO:0006935">
    <property type="term" value="P:chemotaxis"/>
    <property type="evidence" value="ECO:0007669"/>
    <property type="project" value="UniProtKB-KW"/>
</dbReference>
<dbReference type="GO" id="GO:0005886">
    <property type="term" value="C:plasma membrane"/>
    <property type="evidence" value="ECO:0007669"/>
    <property type="project" value="TreeGrafter"/>
</dbReference>
<gene>
    <name evidence="4" type="primary">tap_21</name>
    <name evidence="4" type="ORF">SDC9_182724</name>
</gene>
<dbReference type="InterPro" id="IPR051310">
    <property type="entry name" value="MCP_chemotaxis"/>
</dbReference>
<dbReference type="InterPro" id="IPR004089">
    <property type="entry name" value="MCPsignal_dom"/>
</dbReference>
<dbReference type="PRINTS" id="PR00260">
    <property type="entry name" value="CHEMTRNSDUCR"/>
</dbReference>
<feature type="region of interest" description="Disordered" evidence="2">
    <location>
        <begin position="180"/>
        <end position="200"/>
    </location>
</feature>
<accession>A0A645H866</accession>
<dbReference type="PROSITE" id="PS50111">
    <property type="entry name" value="CHEMOTAXIS_TRANSDUC_2"/>
    <property type="match status" value="1"/>
</dbReference>
<evidence type="ECO:0000259" key="3">
    <source>
        <dbReference type="PROSITE" id="PS50111"/>
    </source>
</evidence>
<evidence type="ECO:0000313" key="4">
    <source>
        <dbReference type="EMBL" id="MPN35227.1"/>
    </source>
</evidence>
<evidence type="ECO:0000256" key="1">
    <source>
        <dbReference type="ARBA" id="ARBA00022500"/>
    </source>
</evidence>
<keyword evidence="1" id="KW-0145">Chemotaxis</keyword>
<dbReference type="GO" id="GO:0007165">
    <property type="term" value="P:signal transduction"/>
    <property type="evidence" value="ECO:0007669"/>
    <property type="project" value="InterPro"/>
</dbReference>
<dbReference type="SMART" id="SM00283">
    <property type="entry name" value="MA"/>
    <property type="match status" value="1"/>
</dbReference>
<feature type="compositionally biased region" description="Polar residues" evidence="2">
    <location>
        <begin position="185"/>
        <end position="200"/>
    </location>
</feature>
<dbReference type="Pfam" id="PF00015">
    <property type="entry name" value="MCPsignal"/>
    <property type="match status" value="1"/>
</dbReference>
<dbReference type="GO" id="GO:0004888">
    <property type="term" value="F:transmembrane signaling receptor activity"/>
    <property type="evidence" value="ECO:0007669"/>
    <property type="project" value="InterPro"/>
</dbReference>
<reference evidence="4" key="1">
    <citation type="submission" date="2019-08" db="EMBL/GenBank/DDBJ databases">
        <authorList>
            <person name="Kucharzyk K."/>
            <person name="Murdoch R.W."/>
            <person name="Higgins S."/>
            <person name="Loffler F."/>
        </authorList>
    </citation>
    <scope>NUCLEOTIDE SEQUENCE</scope>
</reference>
<feature type="domain" description="Methyl-accepting transducer" evidence="3">
    <location>
        <begin position="1"/>
        <end position="159"/>
    </location>
</feature>
<comment type="caution">
    <text evidence="4">The sequence shown here is derived from an EMBL/GenBank/DDBJ whole genome shotgun (WGS) entry which is preliminary data.</text>
</comment>
<sequence>MTEMLRAMDEINTSSQNISKIIKVIEDIAFQRNILALNAAVEAARAGNAGKGFAVVAEEVRNLAGKSAQAAKETTELIETSIKKVDVGTNIAKETASALGKIVEGVSQAGELVGAIASASNEQATALEQINQGIMQISQVVQSNAASAEESAAASEELSAQADSLKDYVSIFKLNKNSAFGEEASTPTGESMRNIPVQTA</sequence>
<name>A0A645H866_9ZZZZ</name>
<dbReference type="AlphaFoldDB" id="A0A645H866"/>
<dbReference type="InterPro" id="IPR004090">
    <property type="entry name" value="Chemotax_Me-accpt_rcpt"/>
</dbReference>
<dbReference type="SUPFAM" id="SSF58104">
    <property type="entry name" value="Methyl-accepting chemotaxis protein (MCP) signaling domain"/>
    <property type="match status" value="1"/>
</dbReference>